<reference evidence="3 4" key="1">
    <citation type="submission" date="2020-08" db="EMBL/GenBank/DDBJ databases">
        <authorList>
            <person name="Liu C."/>
            <person name="Sun Q."/>
        </authorList>
    </citation>
    <scope>NUCLEOTIDE SEQUENCE [LARGE SCALE GENOMIC DNA]</scope>
    <source>
        <strain evidence="3 4">22A2-44</strain>
    </source>
</reference>
<feature type="transmembrane region" description="Helical" evidence="2">
    <location>
        <begin position="6"/>
        <end position="29"/>
    </location>
</feature>
<keyword evidence="2" id="KW-0472">Membrane</keyword>
<keyword evidence="2" id="KW-1133">Transmembrane helix</keyword>
<dbReference type="Proteomes" id="UP000602181">
    <property type="component" value="Unassembled WGS sequence"/>
</dbReference>
<evidence type="ECO:0000313" key="3">
    <source>
        <dbReference type="EMBL" id="MBC3938546.1"/>
    </source>
</evidence>
<keyword evidence="2" id="KW-0812">Transmembrane</keyword>
<feature type="compositionally biased region" description="Basic residues" evidence="1">
    <location>
        <begin position="68"/>
        <end position="78"/>
    </location>
</feature>
<sequence length="78" mass="8837">MMDNLVTFAAIAGPLAVFIIVVSGVEMYIERRGHNRHLDHHNPHHSTTPVHAHQRASGRRDSVPRALAQRKKIGLTWR</sequence>
<comment type="caution">
    <text evidence="3">The sequence shown here is derived from an EMBL/GenBank/DDBJ whole genome shotgun (WGS) entry which is preliminary data.</text>
</comment>
<organism evidence="3 4">
    <name type="scientific">Anaerotruncus massiliensis</name>
    <name type="common">ex Togo et al. 2019</name>
    <dbReference type="NCBI Taxonomy" id="1673720"/>
    <lineage>
        <taxon>Bacteria</taxon>
        <taxon>Bacillati</taxon>
        <taxon>Bacillota</taxon>
        <taxon>Clostridia</taxon>
        <taxon>Eubacteriales</taxon>
        <taxon>Oscillospiraceae</taxon>
        <taxon>Anaerotruncus</taxon>
    </lineage>
</organism>
<accession>A0ABR7ADR0</accession>
<evidence type="ECO:0000256" key="2">
    <source>
        <dbReference type="SAM" id="Phobius"/>
    </source>
</evidence>
<protein>
    <submittedName>
        <fullName evidence="3">Uncharacterized protein</fullName>
    </submittedName>
</protein>
<proteinExistence type="predicted"/>
<evidence type="ECO:0000313" key="4">
    <source>
        <dbReference type="Proteomes" id="UP000602181"/>
    </source>
</evidence>
<feature type="compositionally biased region" description="Basic residues" evidence="1">
    <location>
        <begin position="35"/>
        <end position="44"/>
    </location>
</feature>
<dbReference type="RefSeq" id="WP_147437533.1">
    <property type="nucleotide sequence ID" value="NZ_JACOIH010000007.1"/>
</dbReference>
<evidence type="ECO:0000256" key="1">
    <source>
        <dbReference type="SAM" id="MobiDB-lite"/>
    </source>
</evidence>
<name>A0ABR7ADR0_9FIRM</name>
<gene>
    <name evidence="3" type="ORF">H8R05_06475</name>
</gene>
<feature type="region of interest" description="Disordered" evidence="1">
    <location>
        <begin position="35"/>
        <end position="78"/>
    </location>
</feature>
<dbReference type="EMBL" id="JACOIH010000007">
    <property type="protein sequence ID" value="MBC3938546.1"/>
    <property type="molecule type" value="Genomic_DNA"/>
</dbReference>
<keyword evidence="4" id="KW-1185">Reference proteome</keyword>